<evidence type="ECO:0000259" key="8">
    <source>
        <dbReference type="Pfam" id="PF17403"/>
    </source>
</evidence>
<feature type="region of interest" description="Disordered" evidence="6">
    <location>
        <begin position="1"/>
        <end position="104"/>
    </location>
</feature>
<protein>
    <recommendedName>
        <fullName evidence="5">U3 small nucleolar RNA-associated protein 22</fullName>
    </recommendedName>
</protein>
<dbReference type="EMBL" id="ALBS01000171">
    <property type="protein sequence ID" value="EJT49447.1"/>
    <property type="molecule type" value="Genomic_DNA"/>
</dbReference>
<dbReference type="GO" id="GO:0006409">
    <property type="term" value="P:tRNA export from nucleus"/>
    <property type="evidence" value="ECO:0007669"/>
    <property type="project" value="TreeGrafter"/>
</dbReference>
<dbReference type="Gene3D" id="1.10.1410.10">
    <property type="match status" value="1"/>
</dbReference>
<dbReference type="InterPro" id="IPR035369">
    <property type="entry name" value="Nrap_D4"/>
</dbReference>
<keyword evidence="3 5" id="KW-0694">RNA-binding</keyword>
<evidence type="ECO:0000259" key="7">
    <source>
        <dbReference type="Pfam" id="PF03813"/>
    </source>
</evidence>
<evidence type="ECO:0000256" key="6">
    <source>
        <dbReference type="SAM" id="MobiDB-lite"/>
    </source>
</evidence>
<dbReference type="GO" id="GO:0032040">
    <property type="term" value="C:small-subunit processome"/>
    <property type="evidence" value="ECO:0007669"/>
    <property type="project" value="TreeGrafter"/>
</dbReference>
<feature type="domain" description="Nrap protein" evidence="9">
    <location>
        <begin position="503"/>
        <end position="630"/>
    </location>
</feature>
<dbReference type="InterPro" id="IPR035368">
    <property type="entry name" value="Nrap_D3"/>
</dbReference>
<feature type="compositionally biased region" description="Acidic residues" evidence="6">
    <location>
        <begin position="49"/>
        <end position="90"/>
    </location>
</feature>
<dbReference type="InterPro" id="IPR035370">
    <property type="entry name" value="Nrap_D5"/>
</dbReference>
<evidence type="ECO:0000313" key="14">
    <source>
        <dbReference type="Proteomes" id="UP000002748"/>
    </source>
</evidence>
<keyword evidence="5" id="KW-0698">rRNA processing</keyword>
<evidence type="ECO:0000256" key="1">
    <source>
        <dbReference type="ARBA" id="ARBA00004604"/>
    </source>
</evidence>
<dbReference type="Pfam" id="PF17403">
    <property type="entry name" value="Nrap_D2"/>
    <property type="match status" value="1"/>
</dbReference>
<keyword evidence="5" id="KW-0690">Ribosome biogenesis</keyword>
<keyword evidence="4 5" id="KW-0539">Nucleus</keyword>
<reference evidence="13 14" key="1">
    <citation type="journal article" date="2012" name="Eukaryot. Cell">
        <title>Draft genome sequence of CBS 2479, the standard type strain of Trichosporon asahii.</title>
        <authorList>
            <person name="Yang R.Y."/>
            <person name="Li H.T."/>
            <person name="Zhu H."/>
            <person name="Zhou G.P."/>
            <person name="Wang M."/>
            <person name="Wang L."/>
        </authorList>
    </citation>
    <scope>NUCLEOTIDE SEQUENCE [LARGE SCALE GENOMIC DNA]</scope>
    <source>
        <strain evidence="14">ATCC 90039 / CBS 2479 / JCM 2466 / KCTC 7840 / NCYC 2677 / UAMH 7654</strain>
    </source>
</reference>
<dbReference type="PANTHER" id="PTHR17972">
    <property type="entry name" value="NUCLEOLAR RNA-ASSOCIATED PROTEIN"/>
    <property type="match status" value="1"/>
</dbReference>
<dbReference type="Pfam" id="PF17407">
    <property type="entry name" value="Nrap_D6"/>
    <property type="match status" value="1"/>
</dbReference>
<dbReference type="InterPro" id="IPR035371">
    <property type="entry name" value="Nrap_D6"/>
</dbReference>
<evidence type="ECO:0000256" key="5">
    <source>
        <dbReference type="RuleBase" id="RU364032"/>
    </source>
</evidence>
<evidence type="ECO:0000256" key="2">
    <source>
        <dbReference type="ARBA" id="ARBA00006674"/>
    </source>
</evidence>
<evidence type="ECO:0000259" key="12">
    <source>
        <dbReference type="Pfam" id="PF17407"/>
    </source>
</evidence>
<dbReference type="KEGG" id="tasa:A1Q1_01469"/>
<feature type="domain" description="Nrap protein" evidence="7">
    <location>
        <begin position="236"/>
        <end position="346"/>
    </location>
</feature>
<dbReference type="InterPro" id="IPR035367">
    <property type="entry name" value="Nrap_D2"/>
</dbReference>
<evidence type="ECO:0000259" key="10">
    <source>
        <dbReference type="Pfam" id="PF17405"/>
    </source>
</evidence>
<sequence>MGVKRKSTSGAPVEKKAKAVEPDTDEEIEQYAAHSTLVDPMIDPQHSDDSDDEDEDDDDVPEFDGMDQDEDDNVPEFNGDEVAENGEEDTPAASSSAPKKSLYKAPTLKELDELRDAEASGGNTFSMQLDELLGSALLSTTPAAGLKTLLGAVHDLVHSLPEMAPVAPKKAIKKVPGVPFPGPKALLPTAEEVQWKLGFEKPTEVLVAGSWPVVGGYKKAKGEEGNIDIVVMMPSRAYYLGVIAQALKSAAKENGPLKGAEITWEHADARRPIISIRAGKAQGLKRAVDVRIHAGAPDVFPLATLYPSKSLIRAADEATPTPQTSTSLLLDTLHKPHLLHLHRLAQALGDRGADKFLALWRIWAARRGIARHLGGSGWFASMLLGWVVEGAEIGGDKPRRQRGLGKALPPWGALRAAWENLAHTDFEETPVFLGEANVPRTEFSGDVLVDATGTVNLFAGWEKGDVEMTLAMLEDTAADHFQDVFLRAETLGPATYDDVDASKAKTDAGLVAEAEQSRAIDRLAHRAADVVRQGLTDRARIVHTTVLSDTQFAVGLLLNGEEAGRTLDVGPHADQQEACAAYRALWGEKADLRRYQNGVIAESVLWTPHRPEQRAQIPFQAAEWLLKRHLGAVSVASRSANDSWLQIIQVPDAARDAVCVANSETQGFAPIMTAYQKLHSVLKNIDDELPLGVLNVTPASELLRYASVFVPHPVDANRLATAPESLGYVPVAEIRLQFESSPRWPDDLEAVQALKLALLEKVARVLQPRIRARMAIALDADATAVEDQASLELLMDGVAFRLRIMYEKEKVMIERALEPARPGVPKPPAPPRRLLLPALAKWERRFEHEPRHHSTLAPMHHRFPSFSTAVRLMKRWTAAHMLRIEGEALELLVAHTYLAPGSLGAPAGATAGFLRTLEELAAWDWRTSPLFVPLVAVTRDAASASGRPRFPTAEREEALAAFSRRGEKHAWSIVTETDTSGTRWTGNVGPLIAGRVQALAGATLAAVRNASPLDVPALFATPLDHYDAVFHLSPGTRAAQALKPEIPSGFRSAEAHEVRLGFDPAGLLAADIQRLYGDALLVFHDVNGGRAIGILFNPQRITPRAFKPLLGYNTAPASKSLVSLNKAAVIEEIKRLGAGIVTSVDVKK</sequence>
<dbReference type="Proteomes" id="UP000002748">
    <property type="component" value="Unassembled WGS sequence"/>
</dbReference>
<dbReference type="GO" id="GO:0003723">
    <property type="term" value="F:RNA binding"/>
    <property type="evidence" value="ECO:0007669"/>
    <property type="project" value="UniProtKB-KW"/>
</dbReference>
<dbReference type="RefSeq" id="XP_014179983.1">
    <property type="nucleotide sequence ID" value="XM_014324508.1"/>
</dbReference>
<gene>
    <name evidence="13" type="ORF">A1Q1_01469</name>
</gene>
<dbReference type="GO" id="GO:0006364">
    <property type="term" value="P:rRNA processing"/>
    <property type="evidence" value="ECO:0007669"/>
    <property type="project" value="UniProtKB-KW"/>
</dbReference>
<comment type="similarity">
    <text evidence="2 5">Belongs to the NRAP family.</text>
</comment>
<feature type="domain" description="Nrap protein" evidence="10">
    <location>
        <begin position="662"/>
        <end position="861"/>
    </location>
</feature>
<dbReference type="Pfam" id="PF03813">
    <property type="entry name" value="Nrap"/>
    <property type="match status" value="1"/>
</dbReference>
<organism evidence="13 14">
    <name type="scientific">Trichosporon asahii var. asahii (strain ATCC 90039 / CBS 2479 / JCM 2466 / KCTC 7840 / NBRC 103889/ NCYC 2677 / UAMH 7654)</name>
    <name type="common">Yeast</name>
    <dbReference type="NCBI Taxonomy" id="1186058"/>
    <lineage>
        <taxon>Eukaryota</taxon>
        <taxon>Fungi</taxon>
        <taxon>Dikarya</taxon>
        <taxon>Basidiomycota</taxon>
        <taxon>Agaricomycotina</taxon>
        <taxon>Tremellomycetes</taxon>
        <taxon>Trichosporonales</taxon>
        <taxon>Trichosporonaceae</taxon>
        <taxon>Trichosporon</taxon>
    </lineage>
</organism>
<dbReference type="Pfam" id="PF17404">
    <property type="entry name" value="Nrap_D3"/>
    <property type="match status" value="1"/>
</dbReference>
<evidence type="ECO:0000313" key="13">
    <source>
        <dbReference type="EMBL" id="EJT49447.1"/>
    </source>
</evidence>
<dbReference type="Pfam" id="PF17406">
    <property type="entry name" value="Nrap_D5"/>
    <property type="match status" value="1"/>
</dbReference>
<dbReference type="PANTHER" id="PTHR17972:SF0">
    <property type="entry name" value="NUCLEOLAR PROTEIN 6"/>
    <property type="match status" value="1"/>
</dbReference>
<dbReference type="GO" id="GO:0032545">
    <property type="term" value="C:CURI complex"/>
    <property type="evidence" value="ECO:0007669"/>
    <property type="project" value="TreeGrafter"/>
</dbReference>
<feature type="domain" description="Nrap protein" evidence="12">
    <location>
        <begin position="1023"/>
        <end position="1144"/>
    </location>
</feature>
<feature type="domain" description="Nrap protein" evidence="11">
    <location>
        <begin position="863"/>
        <end position="1020"/>
    </location>
</feature>
<dbReference type="AlphaFoldDB" id="J6F2M9"/>
<dbReference type="Gene3D" id="3.30.70.3030">
    <property type="match status" value="1"/>
</dbReference>
<name>J6F2M9_TRIAS</name>
<evidence type="ECO:0000259" key="9">
    <source>
        <dbReference type="Pfam" id="PF17404"/>
    </source>
</evidence>
<evidence type="ECO:0000256" key="3">
    <source>
        <dbReference type="ARBA" id="ARBA00022884"/>
    </source>
</evidence>
<proteinExistence type="inferred from homology"/>
<feature type="domain" description="Nrap protein" evidence="8">
    <location>
        <begin position="358"/>
        <end position="487"/>
    </location>
</feature>
<evidence type="ECO:0000256" key="4">
    <source>
        <dbReference type="ARBA" id="ARBA00023242"/>
    </source>
</evidence>
<comment type="caution">
    <text evidence="13">The sequence shown here is derived from an EMBL/GenBank/DDBJ whole genome shotgun (WGS) entry which is preliminary data.</text>
</comment>
<accession>J6F2M9</accession>
<dbReference type="InterPro" id="IPR035082">
    <property type="entry name" value="Nrap_D1"/>
</dbReference>
<keyword evidence="5" id="KW-0687">Ribonucleoprotein</keyword>
<dbReference type="Pfam" id="PF17405">
    <property type="entry name" value="Nrap_D4"/>
    <property type="match status" value="1"/>
</dbReference>
<comment type="subcellular location">
    <subcellularLocation>
        <location evidence="1 5">Nucleus</location>
        <location evidence="1 5">Nucleolus</location>
    </subcellularLocation>
</comment>
<evidence type="ECO:0000259" key="11">
    <source>
        <dbReference type="Pfam" id="PF17406"/>
    </source>
</evidence>
<feature type="compositionally biased region" description="Low complexity" evidence="6">
    <location>
        <begin position="91"/>
        <end position="104"/>
    </location>
</feature>
<dbReference type="HOGENOM" id="CLU_003502_1_0_1"/>
<dbReference type="GeneID" id="25984983"/>
<dbReference type="OrthoDB" id="10251401at2759"/>
<dbReference type="VEuPathDB" id="FungiDB:A1Q1_01469"/>
<dbReference type="GO" id="GO:0034456">
    <property type="term" value="C:UTP-C complex"/>
    <property type="evidence" value="ECO:0007669"/>
    <property type="project" value="TreeGrafter"/>
</dbReference>
<dbReference type="InterPro" id="IPR005554">
    <property type="entry name" value="NOL6/Upt22"/>
</dbReference>